<dbReference type="GO" id="GO:0061630">
    <property type="term" value="F:ubiquitin protein ligase activity"/>
    <property type="evidence" value="ECO:0007669"/>
    <property type="project" value="TreeGrafter"/>
</dbReference>
<keyword evidence="4" id="KW-1185">Reference proteome</keyword>
<dbReference type="GO" id="GO:0006974">
    <property type="term" value="P:DNA damage response"/>
    <property type="evidence" value="ECO:0007669"/>
    <property type="project" value="TreeGrafter"/>
</dbReference>
<dbReference type="OrthoDB" id="423559at2759"/>
<dbReference type="InterPro" id="IPR052583">
    <property type="entry name" value="ATP-helicase/E3_Ub-Ligase"/>
</dbReference>
<reference evidence="3 4" key="1">
    <citation type="submission" date="2019-07" db="EMBL/GenBank/DDBJ databases">
        <title>Draft genome assembly of a fouling barnacle, Amphibalanus amphitrite (Darwin, 1854): The first reference genome for Thecostraca.</title>
        <authorList>
            <person name="Kim W."/>
        </authorList>
    </citation>
    <scope>NUCLEOTIDE SEQUENCE [LARGE SCALE GENOMIC DNA]</scope>
    <source>
        <strain evidence="3">SNU_AA5</strain>
        <tissue evidence="3">Soma without cirri and trophi</tissue>
    </source>
</reference>
<feature type="domain" description="Helicase C-terminal" evidence="2">
    <location>
        <begin position="329"/>
        <end position="461"/>
    </location>
</feature>
<dbReference type="PANTHER" id="PTHR45865:SF1">
    <property type="entry name" value="E3 UBIQUITIN-PROTEIN LIGASE SHPRH"/>
    <property type="match status" value="1"/>
</dbReference>
<dbReference type="SMART" id="SM00490">
    <property type="entry name" value="HELICc"/>
    <property type="match status" value="1"/>
</dbReference>
<evidence type="ECO:0000256" key="1">
    <source>
        <dbReference type="ARBA" id="ARBA00022801"/>
    </source>
</evidence>
<proteinExistence type="predicted"/>
<sequence>MLEKFSSVTGLQRLLMERLMKLAELREETQEGVGQLVVINPTELVSAAVDCHLRPSHSDAERCRLCEAHDAFERYERELFYMAQSRVDASEMGGVEGKISVHGELRRGNWGDNETERVLKVLLSQARQLGMNQILIELGGHHIKMLETMKKEFKSLRILWRHVNDRVSASDELEMAVLRLRTRYVDEPPPDLPVAQGGQELPTYVIEPHEVDLHRGKLAADRAVSENDLRRKLGQRLYLTNLKKSGVEHRNGNPEPCPICETALGTNWSRIIEEFSMGGRRDKLKCAICREFTRHSDIAYVNATCASDEDGAGGAIRVRGSHSTKVEAVVRCVLTILRDDPGAKTLVFATWTDALDVIGGALEMNNVTFRSLHTGKFQQKLREFRTLPDVSVLLLPIHSGANGLNLIEATHVVLTHPVLDPGSERQAVGRVHRIGQRRATVVHRLVVRDTIEERVLALNAT</sequence>
<dbReference type="SUPFAM" id="SSF52540">
    <property type="entry name" value="P-loop containing nucleoside triphosphate hydrolases"/>
    <property type="match status" value="1"/>
</dbReference>
<dbReference type="EMBL" id="VIIS01000747">
    <property type="protein sequence ID" value="KAF0305515.1"/>
    <property type="molecule type" value="Genomic_DNA"/>
</dbReference>
<evidence type="ECO:0000313" key="4">
    <source>
        <dbReference type="Proteomes" id="UP000440578"/>
    </source>
</evidence>
<dbReference type="CDD" id="cd18793">
    <property type="entry name" value="SF2_C_SNF"/>
    <property type="match status" value="1"/>
</dbReference>
<keyword evidence="1" id="KW-0378">Hydrolase</keyword>
<name>A0A6A4WFL0_AMPAM</name>
<dbReference type="Gene3D" id="3.40.50.300">
    <property type="entry name" value="P-loop containing nucleotide triphosphate hydrolases"/>
    <property type="match status" value="1"/>
</dbReference>
<dbReference type="AlphaFoldDB" id="A0A6A4WFL0"/>
<dbReference type="GO" id="GO:0000209">
    <property type="term" value="P:protein polyubiquitination"/>
    <property type="evidence" value="ECO:0007669"/>
    <property type="project" value="TreeGrafter"/>
</dbReference>
<dbReference type="InterPro" id="IPR001650">
    <property type="entry name" value="Helicase_C-like"/>
</dbReference>
<dbReference type="Proteomes" id="UP000440578">
    <property type="component" value="Unassembled WGS sequence"/>
</dbReference>
<gene>
    <name evidence="3" type="primary">Shprh</name>
    <name evidence="3" type="ORF">FJT64_002566</name>
</gene>
<dbReference type="Pfam" id="PF21324">
    <property type="entry name" value="SHPRH_helical-2nd"/>
    <property type="match status" value="1"/>
</dbReference>
<dbReference type="GO" id="GO:0016787">
    <property type="term" value="F:hydrolase activity"/>
    <property type="evidence" value="ECO:0007669"/>
    <property type="project" value="UniProtKB-KW"/>
</dbReference>
<dbReference type="InterPro" id="IPR048695">
    <property type="entry name" value="SHPRH_helical_2nd"/>
</dbReference>
<evidence type="ECO:0000313" key="3">
    <source>
        <dbReference type="EMBL" id="KAF0305515.1"/>
    </source>
</evidence>
<dbReference type="PROSITE" id="PS51194">
    <property type="entry name" value="HELICASE_CTER"/>
    <property type="match status" value="1"/>
</dbReference>
<evidence type="ECO:0000259" key="2">
    <source>
        <dbReference type="PROSITE" id="PS51194"/>
    </source>
</evidence>
<comment type="caution">
    <text evidence="3">The sequence shown here is derived from an EMBL/GenBank/DDBJ whole genome shotgun (WGS) entry which is preliminary data.</text>
</comment>
<dbReference type="PANTHER" id="PTHR45865">
    <property type="entry name" value="E3 UBIQUITIN-PROTEIN LIGASE SHPRH FAMILY MEMBER"/>
    <property type="match status" value="1"/>
</dbReference>
<protein>
    <submittedName>
        <fullName evidence="3">E3 ubiquitin-protein ligase SHPRH</fullName>
    </submittedName>
</protein>
<dbReference type="Pfam" id="PF00271">
    <property type="entry name" value="Helicase_C"/>
    <property type="match status" value="1"/>
</dbReference>
<dbReference type="InterPro" id="IPR049730">
    <property type="entry name" value="SNF2/RAD54-like_C"/>
</dbReference>
<dbReference type="InterPro" id="IPR027417">
    <property type="entry name" value="P-loop_NTPase"/>
</dbReference>
<accession>A0A6A4WFL0</accession>
<organism evidence="3 4">
    <name type="scientific">Amphibalanus amphitrite</name>
    <name type="common">Striped barnacle</name>
    <name type="synonym">Balanus amphitrite</name>
    <dbReference type="NCBI Taxonomy" id="1232801"/>
    <lineage>
        <taxon>Eukaryota</taxon>
        <taxon>Metazoa</taxon>
        <taxon>Ecdysozoa</taxon>
        <taxon>Arthropoda</taxon>
        <taxon>Crustacea</taxon>
        <taxon>Multicrustacea</taxon>
        <taxon>Cirripedia</taxon>
        <taxon>Thoracica</taxon>
        <taxon>Thoracicalcarea</taxon>
        <taxon>Balanomorpha</taxon>
        <taxon>Balanoidea</taxon>
        <taxon>Balanidae</taxon>
        <taxon>Amphibalaninae</taxon>
        <taxon>Amphibalanus</taxon>
    </lineage>
</organism>
<dbReference type="GO" id="GO:0005634">
    <property type="term" value="C:nucleus"/>
    <property type="evidence" value="ECO:0007669"/>
    <property type="project" value="TreeGrafter"/>
</dbReference>